<sequence>MSPSTVVVTGGAGFIGCAIAPGLLASVDRVIAVDSLHPQVHPTSMRPAALPAEVELVVGDVADGATWERVLEATGPGGPELIVHLAAETGTGQSLIQSSRHASANVLGTARMLDALASRGNRPRRIVLASSRAVYGEGAWRRTTGEDAGAVLHPAQRTTASLADAQWDVPGAEPLPMDSRTVRPNPVSVYAVTKLAQEQLLRVWASSFGVEAAILRLQNVYGPGQAMANPYTGIMTLFCRYAREGRSIPLYEDGQVRRDFVLIDDVAAAVLAATLGEAVSPDAIDIGSGQHQTIATAARAIARAYGAPEPHVTGAFREGDVRHAFADITQAREVLGWEPCHDLETGVARLVAWIEDQDEVPPLTA</sequence>
<dbReference type="Pfam" id="PF01370">
    <property type="entry name" value="Epimerase"/>
    <property type="match status" value="1"/>
</dbReference>
<evidence type="ECO:0000313" key="3">
    <source>
        <dbReference type="EMBL" id="MFC0675639.1"/>
    </source>
</evidence>
<dbReference type="RefSeq" id="WP_376982669.1">
    <property type="nucleotide sequence ID" value="NZ_JBHLSV010000027.1"/>
</dbReference>
<evidence type="ECO:0000256" key="1">
    <source>
        <dbReference type="ARBA" id="ARBA00007637"/>
    </source>
</evidence>
<dbReference type="InterPro" id="IPR036291">
    <property type="entry name" value="NAD(P)-bd_dom_sf"/>
</dbReference>
<reference evidence="3 4" key="1">
    <citation type="submission" date="2024-09" db="EMBL/GenBank/DDBJ databases">
        <authorList>
            <person name="Sun Q."/>
            <person name="Mori K."/>
        </authorList>
    </citation>
    <scope>NUCLEOTIDE SEQUENCE [LARGE SCALE GENOMIC DNA]</scope>
    <source>
        <strain evidence="3 4">CICC 10874</strain>
    </source>
</reference>
<organism evidence="3 4">
    <name type="scientific">Brachybacterium hainanense</name>
    <dbReference type="NCBI Taxonomy" id="1541174"/>
    <lineage>
        <taxon>Bacteria</taxon>
        <taxon>Bacillati</taxon>
        <taxon>Actinomycetota</taxon>
        <taxon>Actinomycetes</taxon>
        <taxon>Micrococcales</taxon>
        <taxon>Dermabacteraceae</taxon>
        <taxon>Brachybacterium</taxon>
    </lineage>
</organism>
<accession>A0ABV6RGE5</accession>
<dbReference type="PANTHER" id="PTHR43000">
    <property type="entry name" value="DTDP-D-GLUCOSE 4,6-DEHYDRATASE-RELATED"/>
    <property type="match status" value="1"/>
</dbReference>
<dbReference type="EMBL" id="JBHLSV010000027">
    <property type="protein sequence ID" value="MFC0675639.1"/>
    <property type="molecule type" value="Genomic_DNA"/>
</dbReference>
<protein>
    <submittedName>
        <fullName evidence="3">NAD-dependent epimerase/dehydratase family protein</fullName>
    </submittedName>
</protein>
<keyword evidence="4" id="KW-1185">Reference proteome</keyword>
<feature type="domain" description="NAD-dependent epimerase/dehydratase" evidence="2">
    <location>
        <begin position="6"/>
        <end position="287"/>
    </location>
</feature>
<comment type="caution">
    <text evidence="3">The sequence shown here is derived from an EMBL/GenBank/DDBJ whole genome shotgun (WGS) entry which is preliminary data.</text>
</comment>
<dbReference type="PRINTS" id="PR01713">
    <property type="entry name" value="NUCEPIMERASE"/>
</dbReference>
<gene>
    <name evidence="3" type="ORF">ACFFF6_16950</name>
</gene>
<dbReference type="SUPFAM" id="SSF51735">
    <property type="entry name" value="NAD(P)-binding Rossmann-fold domains"/>
    <property type="match status" value="1"/>
</dbReference>
<proteinExistence type="inferred from homology"/>
<dbReference type="Proteomes" id="UP001589793">
    <property type="component" value="Unassembled WGS sequence"/>
</dbReference>
<evidence type="ECO:0000259" key="2">
    <source>
        <dbReference type="Pfam" id="PF01370"/>
    </source>
</evidence>
<dbReference type="InterPro" id="IPR001509">
    <property type="entry name" value="Epimerase_deHydtase"/>
</dbReference>
<name>A0ABV6RGE5_9MICO</name>
<evidence type="ECO:0000313" key="4">
    <source>
        <dbReference type="Proteomes" id="UP001589793"/>
    </source>
</evidence>
<comment type="similarity">
    <text evidence="1">Belongs to the NAD(P)-dependent epimerase/dehydratase family.</text>
</comment>
<dbReference type="Gene3D" id="3.40.50.720">
    <property type="entry name" value="NAD(P)-binding Rossmann-like Domain"/>
    <property type="match status" value="1"/>
</dbReference>